<accession>A0ABN9UG62</accession>
<protein>
    <submittedName>
        <fullName evidence="2">Uncharacterized protein</fullName>
    </submittedName>
</protein>
<organism evidence="2 3">
    <name type="scientific">Prorocentrum cordatum</name>
    <dbReference type="NCBI Taxonomy" id="2364126"/>
    <lineage>
        <taxon>Eukaryota</taxon>
        <taxon>Sar</taxon>
        <taxon>Alveolata</taxon>
        <taxon>Dinophyceae</taxon>
        <taxon>Prorocentrales</taxon>
        <taxon>Prorocentraceae</taxon>
        <taxon>Prorocentrum</taxon>
    </lineage>
</organism>
<dbReference type="Proteomes" id="UP001189429">
    <property type="component" value="Unassembled WGS sequence"/>
</dbReference>
<gene>
    <name evidence="2" type="ORF">PCOR1329_LOCUS47762</name>
</gene>
<feature type="compositionally biased region" description="Basic residues" evidence="1">
    <location>
        <begin position="79"/>
        <end position="88"/>
    </location>
</feature>
<dbReference type="EMBL" id="CAUYUJ010015755">
    <property type="protein sequence ID" value="CAK0857782.1"/>
    <property type="molecule type" value="Genomic_DNA"/>
</dbReference>
<feature type="compositionally biased region" description="Basic residues" evidence="1">
    <location>
        <begin position="43"/>
        <end position="56"/>
    </location>
</feature>
<sequence length="131" mass="14019">SQPLYSWGRRSGRPGSRAIRRPSCASPARCSSSASAAVPPARLPKRLSGRTRRPPRSRAASPCRRRSARAGPPPAAGRPRGRRGRRLRPAAGAAARRGAAAWRPSTPATSRARHPLRTAARRAPRRAARTG</sequence>
<proteinExistence type="predicted"/>
<feature type="compositionally biased region" description="Low complexity" evidence="1">
    <location>
        <begin position="13"/>
        <end position="40"/>
    </location>
</feature>
<evidence type="ECO:0000313" key="3">
    <source>
        <dbReference type="Proteomes" id="UP001189429"/>
    </source>
</evidence>
<name>A0ABN9UG62_9DINO</name>
<evidence type="ECO:0000256" key="1">
    <source>
        <dbReference type="SAM" id="MobiDB-lite"/>
    </source>
</evidence>
<keyword evidence="3" id="KW-1185">Reference proteome</keyword>
<reference evidence="2" key="1">
    <citation type="submission" date="2023-10" db="EMBL/GenBank/DDBJ databases">
        <authorList>
            <person name="Chen Y."/>
            <person name="Shah S."/>
            <person name="Dougan E. K."/>
            <person name="Thang M."/>
            <person name="Chan C."/>
        </authorList>
    </citation>
    <scope>NUCLEOTIDE SEQUENCE [LARGE SCALE GENOMIC DNA]</scope>
</reference>
<feature type="compositionally biased region" description="Low complexity" evidence="1">
    <location>
        <begin position="89"/>
        <end position="105"/>
    </location>
</feature>
<feature type="compositionally biased region" description="Basic residues" evidence="1">
    <location>
        <begin position="111"/>
        <end position="131"/>
    </location>
</feature>
<evidence type="ECO:0000313" key="2">
    <source>
        <dbReference type="EMBL" id="CAK0857782.1"/>
    </source>
</evidence>
<comment type="caution">
    <text evidence="2">The sequence shown here is derived from an EMBL/GenBank/DDBJ whole genome shotgun (WGS) entry which is preliminary data.</text>
</comment>
<feature type="region of interest" description="Disordered" evidence="1">
    <location>
        <begin position="1"/>
        <end position="131"/>
    </location>
</feature>
<feature type="non-terminal residue" evidence="2">
    <location>
        <position position="131"/>
    </location>
</feature>
<feature type="non-terminal residue" evidence="2">
    <location>
        <position position="1"/>
    </location>
</feature>